<dbReference type="EMBL" id="JABXWT010000021">
    <property type="protein sequence ID" value="NVO58249.1"/>
    <property type="molecule type" value="Genomic_DNA"/>
</dbReference>
<gene>
    <name evidence="1" type="ORF">HW561_20895</name>
</gene>
<organism evidence="1 2">
    <name type="scientific">Ruegeria haliotis</name>
    <dbReference type="NCBI Taxonomy" id="2747601"/>
    <lineage>
        <taxon>Bacteria</taxon>
        <taxon>Pseudomonadati</taxon>
        <taxon>Pseudomonadota</taxon>
        <taxon>Alphaproteobacteria</taxon>
        <taxon>Rhodobacterales</taxon>
        <taxon>Roseobacteraceae</taxon>
        <taxon>Ruegeria</taxon>
    </lineage>
</organism>
<reference evidence="1 2" key="1">
    <citation type="submission" date="2020-06" db="EMBL/GenBank/DDBJ databases">
        <authorList>
            <person name="Cao W.R."/>
        </authorList>
    </citation>
    <scope>NUCLEOTIDE SEQUENCE [LARGE SCALE GENOMIC DNA]</scope>
    <source>
        <strain evidence="1 2">B1Z28</strain>
    </source>
</reference>
<comment type="caution">
    <text evidence="1">The sequence shown here is derived from an EMBL/GenBank/DDBJ whole genome shotgun (WGS) entry which is preliminary data.</text>
</comment>
<sequence length="167" mass="18502">MRLLAVLEVRGNRSSVCPAPASDIEPDNRVSLDFWLALVTIMFVQPTIGLAAECAQISAIESYDDTGVAPYGSVCQPFRGLGNSSGVSCYWEFQFRSNEATSYFDDTWAEVVRCRDGMSSPNDGPVNHPDSYELTELKAGIRVYRVAIKDKGQEKRTLVFLSVEYSN</sequence>
<name>A0ABX2PZ28_9RHOB</name>
<dbReference type="RefSeq" id="WP_176867293.1">
    <property type="nucleotide sequence ID" value="NZ_JABXWT010000021.1"/>
</dbReference>
<protein>
    <recommendedName>
        <fullName evidence="3">CUB domain-containing protein</fullName>
    </recommendedName>
</protein>
<evidence type="ECO:0008006" key="3">
    <source>
        <dbReference type="Google" id="ProtNLM"/>
    </source>
</evidence>
<proteinExistence type="predicted"/>
<evidence type="ECO:0000313" key="1">
    <source>
        <dbReference type="EMBL" id="NVO58249.1"/>
    </source>
</evidence>
<dbReference type="Proteomes" id="UP000630805">
    <property type="component" value="Unassembled WGS sequence"/>
</dbReference>
<keyword evidence="2" id="KW-1185">Reference proteome</keyword>
<accession>A0ABX2PZ28</accession>
<evidence type="ECO:0000313" key="2">
    <source>
        <dbReference type="Proteomes" id="UP000630805"/>
    </source>
</evidence>